<proteinExistence type="inferred from homology"/>
<protein>
    <submittedName>
        <fullName evidence="7">Peroxisomal membrane MPV17 PMP22 isoform 2</fullName>
    </submittedName>
</protein>
<comment type="similarity">
    <text evidence="2 6">Belongs to the peroxisomal membrane protein PXMP2/4 family.</text>
</comment>
<keyword evidence="5 6" id="KW-0472">Membrane</keyword>
<keyword evidence="8" id="KW-1185">Reference proteome</keyword>
<dbReference type="Proteomes" id="UP000239649">
    <property type="component" value="Unassembled WGS sequence"/>
</dbReference>
<evidence type="ECO:0000256" key="6">
    <source>
        <dbReference type="RuleBase" id="RU363053"/>
    </source>
</evidence>
<gene>
    <name evidence="7" type="primary">g193</name>
    <name evidence="7" type="ORF">C2E20_0193</name>
</gene>
<dbReference type="EMBL" id="LHPF02000001">
    <property type="protein sequence ID" value="PSC76150.1"/>
    <property type="molecule type" value="Genomic_DNA"/>
</dbReference>
<comment type="subcellular location">
    <subcellularLocation>
        <location evidence="1">Membrane</location>
        <topology evidence="1">Multi-pass membrane protein</topology>
    </subcellularLocation>
</comment>
<evidence type="ECO:0000256" key="4">
    <source>
        <dbReference type="ARBA" id="ARBA00022989"/>
    </source>
</evidence>
<keyword evidence="4 6" id="KW-1133">Transmembrane helix</keyword>
<name>A0A2P6VQ02_9CHLO</name>
<dbReference type="OrthoDB" id="512274at2759"/>
<dbReference type="InterPro" id="IPR007248">
    <property type="entry name" value="Mpv17_PMP22"/>
</dbReference>
<reference evidence="7 8" key="1">
    <citation type="journal article" date="2018" name="Plant J.">
        <title>Genome sequences of Chlorella sorokiniana UTEX 1602 and Micractinium conductrix SAG 241.80: implications to maltose excretion by a green alga.</title>
        <authorList>
            <person name="Arriola M.B."/>
            <person name="Velmurugan N."/>
            <person name="Zhang Y."/>
            <person name="Plunkett M.H."/>
            <person name="Hondzo H."/>
            <person name="Barney B.M."/>
        </authorList>
    </citation>
    <scope>NUCLEOTIDE SEQUENCE [LARGE SCALE GENOMIC DNA]</scope>
    <source>
        <strain evidence="7 8">SAG 241.80</strain>
    </source>
</reference>
<comment type="caution">
    <text evidence="6">Lacks conserved residue(s) required for the propagation of feature annotation.</text>
</comment>
<keyword evidence="3 6" id="KW-0812">Transmembrane</keyword>
<dbReference type="GO" id="GO:0016020">
    <property type="term" value="C:membrane"/>
    <property type="evidence" value="ECO:0007669"/>
    <property type="project" value="UniProtKB-SubCell"/>
</dbReference>
<evidence type="ECO:0000256" key="3">
    <source>
        <dbReference type="ARBA" id="ARBA00022692"/>
    </source>
</evidence>
<evidence type="ECO:0000256" key="2">
    <source>
        <dbReference type="ARBA" id="ARBA00006824"/>
    </source>
</evidence>
<dbReference type="PANTHER" id="PTHR11266:SF17">
    <property type="entry name" value="PROTEIN MPV17"/>
    <property type="match status" value="1"/>
</dbReference>
<evidence type="ECO:0000313" key="8">
    <source>
        <dbReference type="Proteomes" id="UP000239649"/>
    </source>
</evidence>
<dbReference type="AlphaFoldDB" id="A0A2P6VQ02"/>
<comment type="caution">
    <text evidence="7">The sequence shown here is derived from an EMBL/GenBank/DDBJ whole genome shotgun (WGS) entry which is preliminary data.</text>
</comment>
<dbReference type="PANTHER" id="PTHR11266">
    <property type="entry name" value="PEROXISOMAL MEMBRANE PROTEIN 2, PXMP2 MPV17"/>
    <property type="match status" value="1"/>
</dbReference>
<dbReference type="GO" id="GO:0005737">
    <property type="term" value="C:cytoplasm"/>
    <property type="evidence" value="ECO:0007669"/>
    <property type="project" value="TreeGrafter"/>
</dbReference>
<sequence length="178" mass="18729">MVGGSRALPLGGNLPRPVHRLWGSASRAIQRHPLLLKTVSSAVGFAFGDLLFQVGTGAALPWAQPPAGSAAERRRRPLDWNRAAAMGAAGLFIAGPAGYGFIVWMEANLWKSAPHCAAALATKVALDQVLGLALWHAALAAIHEPHRQACAAAAQWPRRALAGAQQRQQQQQAASKAS</sequence>
<feature type="transmembrane region" description="Helical" evidence="6">
    <location>
        <begin position="83"/>
        <end position="105"/>
    </location>
</feature>
<organism evidence="7 8">
    <name type="scientific">Micractinium conductrix</name>
    <dbReference type="NCBI Taxonomy" id="554055"/>
    <lineage>
        <taxon>Eukaryota</taxon>
        <taxon>Viridiplantae</taxon>
        <taxon>Chlorophyta</taxon>
        <taxon>core chlorophytes</taxon>
        <taxon>Trebouxiophyceae</taxon>
        <taxon>Chlorellales</taxon>
        <taxon>Chlorellaceae</taxon>
        <taxon>Chlorella clade</taxon>
        <taxon>Micractinium</taxon>
    </lineage>
</organism>
<evidence type="ECO:0000256" key="5">
    <source>
        <dbReference type="ARBA" id="ARBA00023136"/>
    </source>
</evidence>
<evidence type="ECO:0000313" key="7">
    <source>
        <dbReference type="EMBL" id="PSC76150.1"/>
    </source>
</evidence>
<evidence type="ECO:0000256" key="1">
    <source>
        <dbReference type="ARBA" id="ARBA00004141"/>
    </source>
</evidence>
<accession>A0A2P6VQ02</accession>